<proteinExistence type="predicted"/>
<gene>
    <name evidence="1" type="ORF">AVDCRST_MAG74-1339</name>
</gene>
<name>A0A6J4N1X3_9BACT</name>
<accession>A0A6J4N1X3</accession>
<dbReference type="AlphaFoldDB" id="A0A6J4N1X3"/>
<organism evidence="1">
    <name type="scientific">uncultured Pyrinomonadaceae bacterium</name>
    <dbReference type="NCBI Taxonomy" id="2283094"/>
    <lineage>
        <taxon>Bacteria</taxon>
        <taxon>Pseudomonadati</taxon>
        <taxon>Acidobacteriota</taxon>
        <taxon>Blastocatellia</taxon>
        <taxon>Blastocatellales</taxon>
        <taxon>Pyrinomonadaceae</taxon>
        <taxon>environmental samples</taxon>
    </lineage>
</organism>
<reference evidence="1" key="1">
    <citation type="submission" date="2020-02" db="EMBL/GenBank/DDBJ databases">
        <authorList>
            <person name="Meier V. D."/>
        </authorList>
    </citation>
    <scope>NUCLEOTIDE SEQUENCE</scope>
    <source>
        <strain evidence="1">AVDCRST_MAG74</strain>
    </source>
</reference>
<evidence type="ECO:0000313" key="1">
    <source>
        <dbReference type="EMBL" id="CAA9375685.1"/>
    </source>
</evidence>
<dbReference type="EMBL" id="CADCUR010000001">
    <property type="protein sequence ID" value="CAA9375685.1"/>
    <property type="molecule type" value="Genomic_DNA"/>
</dbReference>
<sequence>MKKIKPQFISVPFKAASGSGITEYNGVAKFSPAGIVFEFDSVFFGLIGGEVKEVQVALDEILDIKFRKGIYKVFAQIQLRLKNFAKLSELPNYSGKVKLKIKREDFELAQKAFEQTLEYINANDSLTLEGNINSNEQLPPAQTSVSELFDTDKLDKNTN</sequence>
<protein>
    <submittedName>
        <fullName evidence="1">Uncharacterized protein</fullName>
    </submittedName>
</protein>